<evidence type="ECO:0000313" key="1">
    <source>
        <dbReference type="EMBL" id="MCI90243.1"/>
    </source>
</evidence>
<dbReference type="EMBL" id="LXQA011239046">
    <property type="protein sequence ID" value="MCI90243.1"/>
    <property type="molecule type" value="Genomic_DNA"/>
</dbReference>
<organism evidence="1 2">
    <name type="scientific">Trifolium medium</name>
    <dbReference type="NCBI Taxonomy" id="97028"/>
    <lineage>
        <taxon>Eukaryota</taxon>
        <taxon>Viridiplantae</taxon>
        <taxon>Streptophyta</taxon>
        <taxon>Embryophyta</taxon>
        <taxon>Tracheophyta</taxon>
        <taxon>Spermatophyta</taxon>
        <taxon>Magnoliopsida</taxon>
        <taxon>eudicotyledons</taxon>
        <taxon>Gunneridae</taxon>
        <taxon>Pentapetalae</taxon>
        <taxon>rosids</taxon>
        <taxon>fabids</taxon>
        <taxon>Fabales</taxon>
        <taxon>Fabaceae</taxon>
        <taxon>Papilionoideae</taxon>
        <taxon>50 kb inversion clade</taxon>
        <taxon>NPAAA clade</taxon>
        <taxon>Hologalegina</taxon>
        <taxon>IRL clade</taxon>
        <taxon>Trifolieae</taxon>
        <taxon>Trifolium</taxon>
    </lineage>
</organism>
<keyword evidence="2" id="KW-1185">Reference proteome</keyword>
<dbReference type="Proteomes" id="UP000265520">
    <property type="component" value="Unassembled WGS sequence"/>
</dbReference>
<reference evidence="1 2" key="1">
    <citation type="journal article" date="2018" name="Front. Plant Sci.">
        <title>Red Clover (Trifolium pratense) and Zigzag Clover (T. medium) - A Picture of Genomic Similarities and Differences.</title>
        <authorList>
            <person name="Dluhosova J."/>
            <person name="Istvanek J."/>
            <person name="Nedelnik J."/>
            <person name="Repkova J."/>
        </authorList>
    </citation>
    <scope>NUCLEOTIDE SEQUENCE [LARGE SCALE GENOMIC DNA]</scope>
    <source>
        <strain evidence="2">cv. 10/8</strain>
        <tissue evidence="1">Leaf</tissue>
    </source>
</reference>
<dbReference type="AlphaFoldDB" id="A0A392VRX4"/>
<sequence length="45" mass="4838">FLHNPADTGALRSLTGALRSCFCLSCVAQAFLRVAQRSADLKSKI</sequence>
<evidence type="ECO:0000313" key="2">
    <source>
        <dbReference type="Proteomes" id="UP000265520"/>
    </source>
</evidence>
<accession>A0A392VRX4</accession>
<comment type="caution">
    <text evidence="1">The sequence shown here is derived from an EMBL/GenBank/DDBJ whole genome shotgun (WGS) entry which is preliminary data.</text>
</comment>
<feature type="non-terminal residue" evidence="1">
    <location>
        <position position="1"/>
    </location>
</feature>
<proteinExistence type="predicted"/>
<protein>
    <submittedName>
        <fullName evidence="1">Uncharacterized protein</fullName>
    </submittedName>
</protein>
<name>A0A392VRX4_9FABA</name>